<dbReference type="EMBL" id="BMHI01000005">
    <property type="protein sequence ID" value="GGB41612.1"/>
    <property type="molecule type" value="Genomic_DNA"/>
</dbReference>
<keyword evidence="4" id="KW-1185">Reference proteome</keyword>
<organism evidence="3 4">
    <name type="scientific">Flexivirga endophytica</name>
    <dbReference type="NCBI Taxonomy" id="1849103"/>
    <lineage>
        <taxon>Bacteria</taxon>
        <taxon>Bacillati</taxon>
        <taxon>Actinomycetota</taxon>
        <taxon>Actinomycetes</taxon>
        <taxon>Micrococcales</taxon>
        <taxon>Dermacoccaceae</taxon>
        <taxon>Flexivirga</taxon>
    </lineage>
</organism>
<sequence>MMGTGRRRALRAATTVIVAAVLALVGAGAVGASPAASPLNAHLSRAPYLTDLVGLGVAVNFATDRSATNATVTYGPVTTAGCTLATTLVPSRKSVTVGTVSEYQWTAHLSLPTTGTYCYRVFLDGTDLMAGNPSPTFVTQQQPGDTSPFTFDVMGDWGMVNADGTNPDAANVMSQVAASGARFMVTVGDNGYPSGNQVNYGDLQQTGASTSAIFGPRFWTVPSPNTPIFTAAGNHGLSGTSHTDLTTWTQDSAVAGSNGRYQDDVYCCVNGTFSSHYASEWYAFTAGGARFYVLDAAWGDTNKGTATPYANDAAAHWAPGAPEYQWLLADLASHPTQLKFAFFHYPLYADNLTQSSDTYLSGPNNLEGVLGAHGVQMVFNGHAHLYQRNLPSAPGMPVSYVTGGGGGTLEPVGPCSPVDAYGRGWSPTKSSGTACGAATRPASGTQVYHFLKVTVSGTQVTVAPTDSLGRTFDVQTYQFPLSAGQPPAGPVFADDFEAGNMGAWSSSAGLIVESDLVHAGSLAARGNTTNGATYAKKSLPGRYADGYGQVWFAIVSQQAQVNLLRLRDASGASLAYAYVTAGGHLGIHNDSTGSSVTSTVTVTPGWHALEVRRAVDTTAGTATGRLEVWLDGAPVASLSSAAADVGTAPNAALQIGDTQTGRTYDVAFDDASFAPTWMAPNAVAASNALSSDLRAVALRPGVR</sequence>
<keyword evidence="1" id="KW-0732">Signal</keyword>
<evidence type="ECO:0000313" key="3">
    <source>
        <dbReference type="EMBL" id="GGB41612.1"/>
    </source>
</evidence>
<dbReference type="SUPFAM" id="SSF56300">
    <property type="entry name" value="Metallo-dependent phosphatases"/>
    <property type="match status" value="1"/>
</dbReference>
<dbReference type="PROSITE" id="PS51318">
    <property type="entry name" value="TAT"/>
    <property type="match status" value="1"/>
</dbReference>
<gene>
    <name evidence="3" type="ORF">GCM10011492_35680</name>
</gene>
<evidence type="ECO:0000313" key="4">
    <source>
        <dbReference type="Proteomes" id="UP000636793"/>
    </source>
</evidence>
<name>A0A916WYY4_9MICO</name>
<accession>A0A916WYY4</accession>
<dbReference type="Proteomes" id="UP000636793">
    <property type="component" value="Unassembled WGS sequence"/>
</dbReference>
<dbReference type="AlphaFoldDB" id="A0A916WYY4"/>
<dbReference type="InterPro" id="IPR039331">
    <property type="entry name" value="PAPs-like"/>
</dbReference>
<dbReference type="Pfam" id="PF00149">
    <property type="entry name" value="Metallophos"/>
    <property type="match status" value="1"/>
</dbReference>
<feature type="domain" description="Calcineurin-like phosphoesterase" evidence="2">
    <location>
        <begin position="150"/>
        <end position="385"/>
    </location>
</feature>
<comment type="caution">
    <text evidence="3">The sequence shown here is derived from an EMBL/GenBank/DDBJ whole genome shotgun (WGS) entry which is preliminary data.</text>
</comment>
<evidence type="ECO:0000259" key="2">
    <source>
        <dbReference type="Pfam" id="PF00149"/>
    </source>
</evidence>
<proteinExistence type="predicted"/>
<dbReference type="InterPro" id="IPR004843">
    <property type="entry name" value="Calcineurin-like_PHP"/>
</dbReference>
<dbReference type="PANTHER" id="PTHR22953:SF153">
    <property type="entry name" value="PURPLE ACID PHOSPHATASE"/>
    <property type="match status" value="1"/>
</dbReference>
<dbReference type="RefSeq" id="WP_189428316.1">
    <property type="nucleotide sequence ID" value="NZ_BMZJ01000003.1"/>
</dbReference>
<dbReference type="GO" id="GO:0003993">
    <property type="term" value="F:acid phosphatase activity"/>
    <property type="evidence" value="ECO:0007669"/>
    <property type="project" value="InterPro"/>
</dbReference>
<protein>
    <recommendedName>
        <fullName evidence="2">Calcineurin-like phosphoesterase domain-containing protein</fullName>
    </recommendedName>
</protein>
<dbReference type="InterPro" id="IPR029052">
    <property type="entry name" value="Metallo-depent_PP-like"/>
</dbReference>
<reference evidence="3" key="2">
    <citation type="submission" date="2020-09" db="EMBL/GenBank/DDBJ databases">
        <authorList>
            <person name="Sun Q."/>
            <person name="Zhou Y."/>
        </authorList>
    </citation>
    <scope>NUCLEOTIDE SEQUENCE</scope>
    <source>
        <strain evidence="3">CGMCC 1.15085</strain>
    </source>
</reference>
<dbReference type="InterPro" id="IPR006311">
    <property type="entry name" value="TAT_signal"/>
</dbReference>
<dbReference type="Gene3D" id="3.60.21.10">
    <property type="match status" value="1"/>
</dbReference>
<dbReference type="PANTHER" id="PTHR22953">
    <property type="entry name" value="ACID PHOSPHATASE RELATED"/>
    <property type="match status" value="1"/>
</dbReference>
<evidence type="ECO:0000256" key="1">
    <source>
        <dbReference type="ARBA" id="ARBA00022729"/>
    </source>
</evidence>
<reference evidence="3" key="1">
    <citation type="journal article" date="2014" name="Int. J. Syst. Evol. Microbiol.">
        <title>Complete genome sequence of Corynebacterium casei LMG S-19264T (=DSM 44701T), isolated from a smear-ripened cheese.</title>
        <authorList>
            <consortium name="US DOE Joint Genome Institute (JGI-PGF)"/>
            <person name="Walter F."/>
            <person name="Albersmeier A."/>
            <person name="Kalinowski J."/>
            <person name="Ruckert C."/>
        </authorList>
    </citation>
    <scope>NUCLEOTIDE SEQUENCE</scope>
    <source>
        <strain evidence="3">CGMCC 1.15085</strain>
    </source>
</reference>